<gene>
    <name evidence="1" type="ORF">SAMN05216587_101252</name>
</gene>
<proteinExistence type="predicted"/>
<sequence length="64" mass="7938">MSPNENQNLHSRIMAIVLSLGNYDRLEEWNEETRDDVREMLSDLEYYTKCEQNYYEKYREVRQK</sequence>
<dbReference type="AlphaFoldDB" id="A0A1I0V480"/>
<evidence type="ECO:0000313" key="1">
    <source>
        <dbReference type="EMBL" id="SFA71125.1"/>
    </source>
</evidence>
<organism evidence="1 2">
    <name type="scientific">Selenomonas ruminantium</name>
    <dbReference type="NCBI Taxonomy" id="971"/>
    <lineage>
        <taxon>Bacteria</taxon>
        <taxon>Bacillati</taxon>
        <taxon>Bacillota</taxon>
        <taxon>Negativicutes</taxon>
        <taxon>Selenomonadales</taxon>
        <taxon>Selenomonadaceae</taxon>
        <taxon>Selenomonas</taxon>
    </lineage>
</organism>
<evidence type="ECO:0000313" key="2">
    <source>
        <dbReference type="Proteomes" id="UP000183843"/>
    </source>
</evidence>
<name>A0A1I0V480_SELRU</name>
<reference evidence="1 2" key="1">
    <citation type="submission" date="2016-10" db="EMBL/GenBank/DDBJ databases">
        <authorList>
            <person name="de Groot N.N."/>
        </authorList>
    </citation>
    <scope>NUCLEOTIDE SEQUENCE [LARGE SCALE GENOMIC DNA]</scope>
    <source>
        <strain evidence="1 2">L14</strain>
    </source>
</reference>
<protein>
    <submittedName>
        <fullName evidence="1">Uncharacterized protein</fullName>
    </submittedName>
</protein>
<dbReference type="RefSeq" id="WP_074811899.1">
    <property type="nucleotide sequence ID" value="NZ_FOJX01000001.1"/>
</dbReference>
<dbReference type="EMBL" id="FOJX01000001">
    <property type="protein sequence ID" value="SFA71125.1"/>
    <property type="molecule type" value="Genomic_DNA"/>
</dbReference>
<accession>A0A1I0V480</accession>
<dbReference type="Proteomes" id="UP000183843">
    <property type="component" value="Unassembled WGS sequence"/>
</dbReference>